<evidence type="ECO:0000256" key="4">
    <source>
        <dbReference type="ARBA" id="ARBA00022679"/>
    </source>
</evidence>
<protein>
    <submittedName>
        <fullName evidence="12">Biosynthetic peptidoglycan transglycosylase</fullName>
        <ecNumber evidence="12">2.4.1.129</ecNumber>
    </submittedName>
</protein>
<dbReference type="SUPFAM" id="SSF53955">
    <property type="entry name" value="Lysozyme-like"/>
    <property type="match status" value="1"/>
</dbReference>
<dbReference type="AlphaFoldDB" id="A0A5B8REE4"/>
<feature type="domain" description="Glycosyl transferase family 51" evidence="11">
    <location>
        <begin position="63"/>
        <end position="227"/>
    </location>
</feature>
<reference evidence="12" key="1">
    <citation type="submission" date="2019-06" db="EMBL/GenBank/DDBJ databases">
        <authorList>
            <person name="Murdoch R.W."/>
            <person name="Fathepure B."/>
        </authorList>
    </citation>
    <scope>NUCLEOTIDE SEQUENCE</scope>
</reference>
<proteinExistence type="inferred from homology"/>
<dbReference type="HAMAP" id="MF_00766">
    <property type="entry name" value="PGT_MtgA"/>
    <property type="match status" value="1"/>
</dbReference>
<dbReference type="GO" id="GO:0016020">
    <property type="term" value="C:membrane"/>
    <property type="evidence" value="ECO:0007669"/>
    <property type="project" value="InterPro"/>
</dbReference>
<keyword evidence="3 12" id="KW-0328">Glycosyltransferase</keyword>
<keyword evidence="6" id="KW-0133">Cell shape</keyword>
<evidence type="ECO:0000256" key="6">
    <source>
        <dbReference type="ARBA" id="ARBA00022960"/>
    </source>
</evidence>
<keyword evidence="7" id="KW-0573">Peptidoglycan synthesis</keyword>
<keyword evidence="8" id="KW-1133">Transmembrane helix</keyword>
<keyword evidence="2" id="KW-0997">Cell inner membrane</keyword>
<dbReference type="InterPro" id="IPR011812">
    <property type="entry name" value="Pep_trsgly"/>
</dbReference>
<keyword evidence="10" id="KW-0961">Cell wall biogenesis/degradation</keyword>
<dbReference type="Gene3D" id="1.10.3810.10">
    <property type="entry name" value="Biosynthetic peptidoglycan transglycosylase-like"/>
    <property type="match status" value="1"/>
</dbReference>
<dbReference type="NCBIfam" id="TIGR02070">
    <property type="entry name" value="mono_pep_trsgly"/>
    <property type="match status" value="1"/>
</dbReference>
<dbReference type="Pfam" id="PF00912">
    <property type="entry name" value="Transgly"/>
    <property type="match status" value="1"/>
</dbReference>
<name>A0A5B8REE4_9ZZZZ</name>
<evidence type="ECO:0000256" key="1">
    <source>
        <dbReference type="ARBA" id="ARBA00022475"/>
    </source>
</evidence>
<evidence type="ECO:0000256" key="7">
    <source>
        <dbReference type="ARBA" id="ARBA00022984"/>
    </source>
</evidence>
<dbReference type="InterPro" id="IPR036950">
    <property type="entry name" value="PBP_transglycosylase"/>
</dbReference>
<keyword evidence="4 12" id="KW-0808">Transferase</keyword>
<evidence type="ECO:0000313" key="12">
    <source>
        <dbReference type="EMBL" id="QEA06413.1"/>
    </source>
</evidence>
<dbReference type="InterPro" id="IPR001264">
    <property type="entry name" value="Glyco_trans_51"/>
</dbReference>
<organism evidence="12">
    <name type="scientific">uncultured organism</name>
    <dbReference type="NCBI Taxonomy" id="155900"/>
    <lineage>
        <taxon>unclassified sequences</taxon>
        <taxon>environmental samples</taxon>
    </lineage>
</organism>
<gene>
    <name evidence="12" type="primary">mtgA_2</name>
    <name evidence="12" type="ORF">KBTEX_02751</name>
</gene>
<evidence type="ECO:0000256" key="10">
    <source>
        <dbReference type="ARBA" id="ARBA00023316"/>
    </source>
</evidence>
<sequence length="238" mass="26980">MTKSRRRSLKAKAIRIVAAVVTGFVALSLLPVVTLRWVDPPTSAFIIRHNVLADAHPDWTAAAYEWTDWDGISPNLPLAVVASEDQRFPDHWGFDFQAISKALREYSRGDDLRGASTISQQVAKNLFLWPGRNYIRKGLEAYFTTLIELCWPKQRILEVYVNIAQFGPNTFGATAASQRMFNKSPARLTPAEAALLAAVLPNPYEYNARRPSGYVRERQRWIMRQMQQLGGTGYLKRL</sequence>
<evidence type="ECO:0000256" key="5">
    <source>
        <dbReference type="ARBA" id="ARBA00022692"/>
    </source>
</evidence>
<keyword evidence="1" id="KW-1003">Cell membrane</keyword>
<dbReference type="EC" id="2.4.1.129" evidence="12"/>
<dbReference type="GO" id="GO:0016763">
    <property type="term" value="F:pentosyltransferase activity"/>
    <property type="evidence" value="ECO:0007669"/>
    <property type="project" value="InterPro"/>
</dbReference>
<evidence type="ECO:0000259" key="11">
    <source>
        <dbReference type="Pfam" id="PF00912"/>
    </source>
</evidence>
<keyword evidence="5" id="KW-0812">Transmembrane</keyword>
<keyword evidence="9" id="KW-0472">Membrane</keyword>
<dbReference type="InterPro" id="IPR023346">
    <property type="entry name" value="Lysozyme-like_dom_sf"/>
</dbReference>
<evidence type="ECO:0000256" key="8">
    <source>
        <dbReference type="ARBA" id="ARBA00022989"/>
    </source>
</evidence>
<accession>A0A5B8REE4</accession>
<dbReference type="GO" id="GO:0071555">
    <property type="term" value="P:cell wall organization"/>
    <property type="evidence" value="ECO:0007669"/>
    <property type="project" value="UniProtKB-KW"/>
</dbReference>
<dbReference type="PANTHER" id="PTHR30400:SF0">
    <property type="entry name" value="BIOSYNTHETIC PEPTIDOGLYCAN TRANSGLYCOSYLASE"/>
    <property type="match status" value="1"/>
</dbReference>
<evidence type="ECO:0000256" key="2">
    <source>
        <dbReference type="ARBA" id="ARBA00022519"/>
    </source>
</evidence>
<dbReference type="EMBL" id="MN079142">
    <property type="protein sequence ID" value="QEA06413.1"/>
    <property type="molecule type" value="Genomic_DNA"/>
</dbReference>
<evidence type="ECO:0000256" key="3">
    <source>
        <dbReference type="ARBA" id="ARBA00022676"/>
    </source>
</evidence>
<evidence type="ECO:0000256" key="9">
    <source>
        <dbReference type="ARBA" id="ARBA00023136"/>
    </source>
</evidence>
<dbReference type="PANTHER" id="PTHR30400">
    <property type="entry name" value="MONOFUNCTIONAL BIOSYNTHETIC PEPTIDOGLYCAN TRANSGLYCOSYLASE"/>
    <property type="match status" value="1"/>
</dbReference>